<evidence type="ECO:0000256" key="1">
    <source>
        <dbReference type="ARBA" id="ARBA00008857"/>
    </source>
</evidence>
<comment type="caution">
    <text evidence="6">The sequence shown here is derived from an EMBL/GenBank/DDBJ whole genome shotgun (WGS) entry which is preliminary data.</text>
</comment>
<proteinExistence type="inferred from homology"/>
<accession>A0A1Y5EUN4</accession>
<name>A0A1Y5EUN4_COLPS</name>
<dbReference type="PANTHER" id="PTHR30349">
    <property type="entry name" value="PHAGE INTEGRASE-RELATED"/>
    <property type="match status" value="1"/>
</dbReference>
<reference evidence="7" key="1">
    <citation type="journal article" date="2017" name="Proc. Natl. Acad. Sci. U.S.A.">
        <title>Simulation of Deepwater Horizon oil plume reveals substrate specialization within a complex community of hydrocarbon degraders.</title>
        <authorList>
            <person name="Hu P."/>
            <person name="Dubinsky E.A."/>
            <person name="Probst A.J."/>
            <person name="Wang J."/>
            <person name="Sieber C.M.K."/>
            <person name="Tom L.M."/>
            <person name="Gardinali P."/>
            <person name="Banfield J.F."/>
            <person name="Atlas R.M."/>
            <person name="Andersen G.L."/>
        </authorList>
    </citation>
    <scope>NUCLEOTIDE SEQUENCE [LARGE SCALE GENOMIC DNA]</scope>
</reference>
<protein>
    <submittedName>
        <fullName evidence="6">DNA breaking-rejoining enzyme</fullName>
    </submittedName>
</protein>
<evidence type="ECO:0000256" key="2">
    <source>
        <dbReference type="ARBA" id="ARBA00022908"/>
    </source>
</evidence>
<dbReference type="GO" id="GO:0003677">
    <property type="term" value="F:DNA binding"/>
    <property type="evidence" value="ECO:0007669"/>
    <property type="project" value="UniProtKB-KW"/>
</dbReference>
<dbReference type="GO" id="GO:0015074">
    <property type="term" value="P:DNA integration"/>
    <property type="evidence" value="ECO:0007669"/>
    <property type="project" value="UniProtKB-KW"/>
</dbReference>
<gene>
    <name evidence="6" type="ORF">A9Q75_01490</name>
</gene>
<dbReference type="SUPFAM" id="SSF56349">
    <property type="entry name" value="DNA breaking-rejoining enzymes"/>
    <property type="match status" value="1"/>
</dbReference>
<dbReference type="InterPro" id="IPR011010">
    <property type="entry name" value="DNA_brk_join_enz"/>
</dbReference>
<evidence type="ECO:0000256" key="3">
    <source>
        <dbReference type="ARBA" id="ARBA00023125"/>
    </source>
</evidence>
<evidence type="ECO:0000259" key="5">
    <source>
        <dbReference type="PROSITE" id="PS51898"/>
    </source>
</evidence>
<dbReference type="Proteomes" id="UP000243053">
    <property type="component" value="Unassembled WGS sequence"/>
</dbReference>
<dbReference type="Pfam" id="PF00589">
    <property type="entry name" value="Phage_integrase"/>
    <property type="match status" value="1"/>
</dbReference>
<dbReference type="AlphaFoldDB" id="A0A1Y5EUN4"/>
<dbReference type="InterPro" id="IPR002104">
    <property type="entry name" value="Integrase_catalytic"/>
</dbReference>
<dbReference type="InterPro" id="IPR050090">
    <property type="entry name" value="Tyrosine_recombinase_XerCD"/>
</dbReference>
<dbReference type="InterPro" id="IPR013762">
    <property type="entry name" value="Integrase-like_cat_sf"/>
</dbReference>
<dbReference type="Gene3D" id="1.10.443.10">
    <property type="entry name" value="Intergrase catalytic core"/>
    <property type="match status" value="1"/>
</dbReference>
<keyword evidence="4" id="KW-0233">DNA recombination</keyword>
<sequence length="431" mass="49857">MLCIERRLICYRSIESNREMNHHILIANIDKKHVLLSHPNLFLSENARSSKCTSNRYSGVISMFYRFLSTQKKYESIDVSLYHVLSDNRDIKRWQVERQIMRVREQKDSPSSSTIFEDAKILLMFFKWVKDAGYITNVNIQLVNWVANFKNSNMLNYVRKKAKIKIDAKNITVLDKERRQKKVKTLITNMEIKTLIESYSDPVYGAMFKLSLGTAMRPMDLCGFPYLGNGSNKHILPYSDMSKGASAIVEYTVRASKGNKSRTIKINRADLKVLEKYYIKPYYSERADKYEEKYGKKCPPSILFLNKKGEPVTPSKVASRTNDAKVIAKNSYADFRDGVVFYDARHWWPTMFLVNFFKDRLLTESADVLYAAAAQVLIEQMGHEDIGTTYKYYVDLSRLVVMAHKGKVSELITEEESVGEFIERMDGVLVA</sequence>
<comment type="similarity">
    <text evidence="1">Belongs to the 'phage' integrase family.</text>
</comment>
<keyword evidence="3" id="KW-0238">DNA-binding</keyword>
<evidence type="ECO:0000313" key="7">
    <source>
        <dbReference type="Proteomes" id="UP000243053"/>
    </source>
</evidence>
<keyword evidence="2" id="KW-0229">DNA integration</keyword>
<dbReference type="GO" id="GO:0006310">
    <property type="term" value="P:DNA recombination"/>
    <property type="evidence" value="ECO:0007669"/>
    <property type="project" value="UniProtKB-KW"/>
</dbReference>
<feature type="domain" description="Tyr recombinase" evidence="5">
    <location>
        <begin position="181"/>
        <end position="410"/>
    </location>
</feature>
<evidence type="ECO:0000313" key="6">
    <source>
        <dbReference type="EMBL" id="OUR84744.1"/>
    </source>
</evidence>
<dbReference type="PANTHER" id="PTHR30349:SF41">
    <property type="entry name" value="INTEGRASE_RECOMBINASE PROTEIN MJ0367-RELATED"/>
    <property type="match status" value="1"/>
</dbReference>
<dbReference type="PROSITE" id="PS51898">
    <property type="entry name" value="TYR_RECOMBINASE"/>
    <property type="match status" value="1"/>
</dbReference>
<evidence type="ECO:0000256" key="4">
    <source>
        <dbReference type="ARBA" id="ARBA00023172"/>
    </source>
</evidence>
<dbReference type="EMBL" id="MAAF01000010">
    <property type="protein sequence ID" value="OUR84744.1"/>
    <property type="molecule type" value="Genomic_DNA"/>
</dbReference>
<organism evidence="6 7">
    <name type="scientific">Colwellia psychrerythraea</name>
    <name type="common">Vibrio psychroerythus</name>
    <dbReference type="NCBI Taxonomy" id="28229"/>
    <lineage>
        <taxon>Bacteria</taxon>
        <taxon>Pseudomonadati</taxon>
        <taxon>Pseudomonadota</taxon>
        <taxon>Gammaproteobacteria</taxon>
        <taxon>Alteromonadales</taxon>
        <taxon>Colwelliaceae</taxon>
        <taxon>Colwellia</taxon>
    </lineage>
</organism>